<evidence type="ECO:0000256" key="1">
    <source>
        <dbReference type="SAM" id="MobiDB-lite"/>
    </source>
</evidence>
<evidence type="ECO:0000313" key="2">
    <source>
        <dbReference type="EMBL" id="MCI07473.1"/>
    </source>
</evidence>
<keyword evidence="3" id="KW-1185">Reference proteome</keyword>
<gene>
    <name evidence="2" type="ORF">A2U01_0028542</name>
</gene>
<comment type="caution">
    <text evidence="2">The sequence shown here is derived from an EMBL/GenBank/DDBJ whole genome shotgun (WGS) entry which is preliminary data.</text>
</comment>
<sequence>MTGMATGTNGGGPLLSSSGGERALGPTAFEVSWL</sequence>
<dbReference type="Proteomes" id="UP000265520">
    <property type="component" value="Unassembled WGS sequence"/>
</dbReference>
<protein>
    <submittedName>
        <fullName evidence="2">Uncharacterized protein</fullName>
    </submittedName>
</protein>
<evidence type="ECO:0000313" key="3">
    <source>
        <dbReference type="Proteomes" id="UP000265520"/>
    </source>
</evidence>
<feature type="region of interest" description="Disordered" evidence="1">
    <location>
        <begin position="1"/>
        <end position="34"/>
    </location>
</feature>
<proteinExistence type="predicted"/>
<dbReference type="EMBL" id="LXQA010065538">
    <property type="protein sequence ID" value="MCI07473.1"/>
    <property type="molecule type" value="Genomic_DNA"/>
</dbReference>
<accession>A0A392P5X2</accession>
<organism evidence="2 3">
    <name type="scientific">Trifolium medium</name>
    <dbReference type="NCBI Taxonomy" id="97028"/>
    <lineage>
        <taxon>Eukaryota</taxon>
        <taxon>Viridiplantae</taxon>
        <taxon>Streptophyta</taxon>
        <taxon>Embryophyta</taxon>
        <taxon>Tracheophyta</taxon>
        <taxon>Spermatophyta</taxon>
        <taxon>Magnoliopsida</taxon>
        <taxon>eudicotyledons</taxon>
        <taxon>Gunneridae</taxon>
        <taxon>Pentapetalae</taxon>
        <taxon>rosids</taxon>
        <taxon>fabids</taxon>
        <taxon>Fabales</taxon>
        <taxon>Fabaceae</taxon>
        <taxon>Papilionoideae</taxon>
        <taxon>50 kb inversion clade</taxon>
        <taxon>NPAAA clade</taxon>
        <taxon>Hologalegina</taxon>
        <taxon>IRL clade</taxon>
        <taxon>Trifolieae</taxon>
        <taxon>Trifolium</taxon>
    </lineage>
</organism>
<reference evidence="2 3" key="1">
    <citation type="journal article" date="2018" name="Front. Plant Sci.">
        <title>Red Clover (Trifolium pratense) and Zigzag Clover (T. medium) - A Picture of Genomic Similarities and Differences.</title>
        <authorList>
            <person name="Dluhosova J."/>
            <person name="Istvanek J."/>
            <person name="Nedelnik J."/>
            <person name="Repkova J."/>
        </authorList>
    </citation>
    <scope>NUCLEOTIDE SEQUENCE [LARGE SCALE GENOMIC DNA]</scope>
    <source>
        <strain evidence="3">cv. 10/8</strain>
        <tissue evidence="2">Leaf</tissue>
    </source>
</reference>
<dbReference type="AlphaFoldDB" id="A0A392P5X2"/>
<name>A0A392P5X2_9FABA</name>